<evidence type="ECO:0000313" key="3">
    <source>
        <dbReference type="EMBL" id="CAH1002617.1"/>
    </source>
</evidence>
<organism evidence="3 4">
    <name type="scientific">Neolewinella maritima</name>
    <dbReference type="NCBI Taxonomy" id="1383882"/>
    <lineage>
        <taxon>Bacteria</taxon>
        <taxon>Pseudomonadati</taxon>
        <taxon>Bacteroidota</taxon>
        <taxon>Saprospiria</taxon>
        <taxon>Saprospirales</taxon>
        <taxon>Lewinellaceae</taxon>
        <taxon>Neolewinella</taxon>
    </lineage>
</organism>
<reference evidence="3" key="1">
    <citation type="submission" date="2021-12" db="EMBL/GenBank/DDBJ databases">
        <authorList>
            <person name="Rodrigo-Torres L."/>
            <person name="Arahal R. D."/>
            <person name="Lucena T."/>
        </authorList>
    </citation>
    <scope>NUCLEOTIDE SEQUENCE</scope>
    <source>
        <strain evidence="3">CECT 8419</strain>
    </source>
</reference>
<gene>
    <name evidence="3" type="ORF">LEM8419_03489</name>
</gene>
<dbReference type="Proteomes" id="UP000837803">
    <property type="component" value="Unassembled WGS sequence"/>
</dbReference>
<name>A0ABM9B5E2_9BACT</name>
<keyword evidence="4" id="KW-1185">Reference proteome</keyword>
<keyword evidence="2" id="KW-0472">Membrane</keyword>
<dbReference type="EMBL" id="CAKLPZ010000006">
    <property type="protein sequence ID" value="CAH1002617.1"/>
    <property type="molecule type" value="Genomic_DNA"/>
</dbReference>
<feature type="transmembrane region" description="Helical" evidence="2">
    <location>
        <begin position="120"/>
        <end position="138"/>
    </location>
</feature>
<evidence type="ECO:0000256" key="1">
    <source>
        <dbReference type="SAM" id="MobiDB-lite"/>
    </source>
</evidence>
<evidence type="ECO:0000256" key="2">
    <source>
        <dbReference type="SAM" id="Phobius"/>
    </source>
</evidence>
<dbReference type="RefSeq" id="WP_238752444.1">
    <property type="nucleotide sequence ID" value="NZ_CAKLPZ010000006.1"/>
</dbReference>
<sequence>MAGSYAARITATRTSTSGTTRRFQGRINQLKAKKRTTDRRYTTRIAELARDEAKALASRGEKVARLTEKREAALTKARDRYRGELDAIEVDKGSTRANVAQDNEAAMADHQLTVSHHGGGLAWFTVVCLIVLLVSIVVKELHHAGAGNEKRVQPDPFCSEEGPLQSLYKVLTVRSRREVYCLAKWVERTTPDALTPHPVARTVGTGGRLAGEDYAGGRELPGSDRGHSPTPASERPGRPFSGTYNRRDRRI</sequence>
<keyword evidence="2" id="KW-1133">Transmembrane helix</keyword>
<feature type="region of interest" description="Disordered" evidence="1">
    <location>
        <begin position="194"/>
        <end position="251"/>
    </location>
</feature>
<comment type="caution">
    <text evidence="3">The sequence shown here is derived from an EMBL/GenBank/DDBJ whole genome shotgun (WGS) entry which is preliminary data.</text>
</comment>
<keyword evidence="2" id="KW-0812">Transmembrane</keyword>
<proteinExistence type="predicted"/>
<protein>
    <submittedName>
        <fullName evidence="3">Uncharacterized protein</fullName>
    </submittedName>
</protein>
<evidence type="ECO:0000313" key="4">
    <source>
        <dbReference type="Proteomes" id="UP000837803"/>
    </source>
</evidence>
<accession>A0ABM9B5E2</accession>